<evidence type="ECO:0000259" key="3">
    <source>
        <dbReference type="PROSITE" id="PS50405"/>
    </source>
</evidence>
<dbReference type="Pfam" id="PF14497">
    <property type="entry name" value="GST_C_3"/>
    <property type="match status" value="1"/>
</dbReference>
<dbReference type="Proteomes" id="UP001158576">
    <property type="component" value="Chromosome XSR"/>
</dbReference>
<dbReference type="SUPFAM" id="SSF52833">
    <property type="entry name" value="Thioredoxin-like"/>
    <property type="match status" value="1"/>
</dbReference>
<evidence type="ECO:0000313" key="5">
    <source>
        <dbReference type="Proteomes" id="UP001158576"/>
    </source>
</evidence>
<dbReference type="Gene3D" id="3.40.30.10">
    <property type="entry name" value="Glutaredoxin"/>
    <property type="match status" value="1"/>
</dbReference>
<dbReference type="EC" id="2.5.1.18" evidence="1"/>
<dbReference type="InterPro" id="IPR004045">
    <property type="entry name" value="Glutathione_S-Trfase_N"/>
</dbReference>
<dbReference type="InterPro" id="IPR040079">
    <property type="entry name" value="Glutathione_S-Trfase"/>
</dbReference>
<dbReference type="InterPro" id="IPR036282">
    <property type="entry name" value="Glutathione-S-Trfase_C_sf"/>
</dbReference>
<feature type="domain" description="GST N-terminal" evidence="2">
    <location>
        <begin position="2"/>
        <end position="81"/>
    </location>
</feature>
<evidence type="ECO:0000259" key="2">
    <source>
        <dbReference type="PROSITE" id="PS50404"/>
    </source>
</evidence>
<accession>A0ABN7S7N9</accession>
<dbReference type="Gene3D" id="1.20.1050.10">
    <property type="match status" value="1"/>
</dbReference>
<dbReference type="PROSITE" id="PS50405">
    <property type="entry name" value="GST_CTER"/>
    <property type="match status" value="1"/>
</dbReference>
<protein>
    <recommendedName>
        <fullName evidence="1">glutathione transferase</fullName>
        <ecNumber evidence="1">2.5.1.18</ecNumber>
    </recommendedName>
</protein>
<keyword evidence="5" id="KW-1185">Reference proteome</keyword>
<dbReference type="PANTHER" id="PTHR11571">
    <property type="entry name" value="GLUTATHIONE S-TRANSFERASE"/>
    <property type="match status" value="1"/>
</dbReference>
<organism evidence="4 5">
    <name type="scientific">Oikopleura dioica</name>
    <name type="common">Tunicate</name>
    <dbReference type="NCBI Taxonomy" id="34765"/>
    <lineage>
        <taxon>Eukaryota</taxon>
        <taxon>Metazoa</taxon>
        <taxon>Chordata</taxon>
        <taxon>Tunicata</taxon>
        <taxon>Appendicularia</taxon>
        <taxon>Copelata</taxon>
        <taxon>Oikopleuridae</taxon>
        <taxon>Oikopleura</taxon>
    </lineage>
</organism>
<dbReference type="InterPro" id="IPR050213">
    <property type="entry name" value="GST_superfamily"/>
</dbReference>
<evidence type="ECO:0000313" key="4">
    <source>
        <dbReference type="EMBL" id="CAG5094422.1"/>
    </source>
</evidence>
<feature type="domain" description="GST C-terminal" evidence="3">
    <location>
        <begin position="83"/>
        <end position="235"/>
    </location>
</feature>
<evidence type="ECO:0000256" key="1">
    <source>
        <dbReference type="ARBA" id="ARBA00012452"/>
    </source>
</evidence>
<dbReference type="PROSITE" id="PS50404">
    <property type="entry name" value="GST_NTER"/>
    <property type="match status" value="1"/>
</dbReference>
<dbReference type="InterPro" id="IPR036249">
    <property type="entry name" value="Thioredoxin-like_sf"/>
</dbReference>
<dbReference type="InterPro" id="IPR010987">
    <property type="entry name" value="Glutathione-S-Trfase_C-like"/>
</dbReference>
<name>A0ABN7S7N9_OIKDI</name>
<dbReference type="InterPro" id="IPR004046">
    <property type="entry name" value="GST_C"/>
</dbReference>
<dbReference type="PANTHER" id="PTHR11571:SF150">
    <property type="entry name" value="GLUTATHIONE S-TRANSFERASE"/>
    <property type="match status" value="1"/>
</dbReference>
<proteinExistence type="predicted"/>
<gene>
    <name evidence="4" type="ORF">OKIOD_LOCUS5101</name>
</gene>
<dbReference type="EMBL" id="OU015569">
    <property type="protein sequence ID" value="CAG5094422.1"/>
    <property type="molecule type" value="Genomic_DNA"/>
</dbReference>
<dbReference type="SUPFAM" id="SSF47616">
    <property type="entry name" value="GST C-terminal domain-like"/>
    <property type="match status" value="1"/>
</dbReference>
<reference evidence="4 5" key="1">
    <citation type="submission" date="2021-04" db="EMBL/GenBank/DDBJ databases">
        <authorList>
            <person name="Bliznina A."/>
        </authorList>
    </citation>
    <scope>NUCLEOTIDE SEQUENCE [LARGE SCALE GENOMIC DNA]</scope>
</reference>
<dbReference type="SFLD" id="SFLDS00019">
    <property type="entry name" value="Glutathione_Transferase_(cytos"/>
    <property type="match status" value="1"/>
</dbReference>
<dbReference type="CDD" id="cd03039">
    <property type="entry name" value="GST_N_Sigma_like"/>
    <property type="match status" value="1"/>
</dbReference>
<dbReference type="Pfam" id="PF02798">
    <property type="entry name" value="GST_N"/>
    <property type="match status" value="1"/>
</dbReference>
<sequence>MSKLVFKYFDCYGRGGTVKLLFKLANVDFEDVIVPFETWNEDKAGLGLPLDQLPVLEVDGFTLCQTKAIERYAATKAGLIGKCALTDAKGEMLLETISDVRQKVSVGLMGAVAAQFPTEPNSFKLVDNTQENRDKRAAVMSETYKKMMMEKTADFDKVLSLIQTNENFCVGDALTFVDIQVVSYYIFAKDKHFSYDFEKATPKLFKTAENIINKNPKIKEFVDDFFASGKPCTGLGNMY</sequence>